<feature type="transmembrane region" description="Helical" evidence="6">
    <location>
        <begin position="393"/>
        <end position="414"/>
    </location>
</feature>
<keyword evidence="8" id="KW-1185">Reference proteome</keyword>
<gene>
    <name evidence="7" type="ORF">SLS60_007854</name>
</gene>
<proteinExistence type="predicted"/>
<dbReference type="InterPro" id="IPR036259">
    <property type="entry name" value="MFS_trans_sf"/>
</dbReference>
<evidence type="ECO:0000256" key="1">
    <source>
        <dbReference type="ARBA" id="ARBA00004141"/>
    </source>
</evidence>
<evidence type="ECO:0000256" key="3">
    <source>
        <dbReference type="ARBA" id="ARBA00022989"/>
    </source>
</evidence>
<feature type="region of interest" description="Disordered" evidence="5">
    <location>
        <begin position="1"/>
        <end position="26"/>
    </location>
</feature>
<evidence type="ECO:0000256" key="5">
    <source>
        <dbReference type="SAM" id="MobiDB-lite"/>
    </source>
</evidence>
<dbReference type="PANTHER" id="PTHR23502">
    <property type="entry name" value="MAJOR FACILITATOR SUPERFAMILY"/>
    <property type="match status" value="1"/>
</dbReference>
<sequence>MSTFTTRTLTTKSTPANDSDAGSITWDGPDDSGNPFNFSHAKKWRVTLLACFMTFVIQMNGTSMTSAAEQINESFQVSDESFPHSYWPIIYAVLIIFLIPQAVAQNFATLIVTRIFTGGCSATLANITGGILSDIWRDGRAKSFGTSLFIWGLLAGLNMGPVIGSVIVHYTTWRWIFYSQIAFYSAMFPILYFGLPEVRPDVILTQRARNLRKATKFSVYAEAEKQHINIGEILRQTVVRPTKMLCTEAVVFSFGMWSAFCVGTAYMFTQSIVQVYAALYGWTYYPTGLIQCALVVGEIIGLIASLGQDELYFRSARKNTEEPGAPIPEARLYLSIPASFVGLAGGLFYFAWTSYSSIAWIVPTIALGLVGFGMFCSVTAVTTYILDAYAKYAASAIAGAAFLENILAAFLPLATQSMYRGLGFHWASSLLGFLALGLSFVPVVLFMFGRNIRKKSPFMRESVYNYDEVAVGDLECGVFHA</sequence>
<feature type="transmembrane region" description="Helical" evidence="6">
    <location>
        <begin position="332"/>
        <end position="352"/>
    </location>
</feature>
<organism evidence="7 8">
    <name type="scientific">Paraconiothyrium brasiliense</name>
    <dbReference type="NCBI Taxonomy" id="300254"/>
    <lineage>
        <taxon>Eukaryota</taxon>
        <taxon>Fungi</taxon>
        <taxon>Dikarya</taxon>
        <taxon>Ascomycota</taxon>
        <taxon>Pezizomycotina</taxon>
        <taxon>Dothideomycetes</taxon>
        <taxon>Pleosporomycetidae</taxon>
        <taxon>Pleosporales</taxon>
        <taxon>Massarineae</taxon>
        <taxon>Didymosphaeriaceae</taxon>
        <taxon>Paraconiothyrium</taxon>
    </lineage>
</organism>
<dbReference type="Pfam" id="PF07690">
    <property type="entry name" value="MFS_1"/>
    <property type="match status" value="1"/>
</dbReference>
<feature type="transmembrane region" description="Helical" evidence="6">
    <location>
        <begin position="249"/>
        <end position="268"/>
    </location>
</feature>
<comment type="caution">
    <text evidence="7">The sequence shown here is derived from an EMBL/GenBank/DDBJ whole genome shotgun (WGS) entry which is preliminary data.</text>
</comment>
<evidence type="ECO:0008006" key="9">
    <source>
        <dbReference type="Google" id="ProtNLM"/>
    </source>
</evidence>
<dbReference type="InterPro" id="IPR011701">
    <property type="entry name" value="MFS"/>
</dbReference>
<evidence type="ECO:0000313" key="8">
    <source>
        <dbReference type="Proteomes" id="UP001521785"/>
    </source>
</evidence>
<evidence type="ECO:0000256" key="2">
    <source>
        <dbReference type="ARBA" id="ARBA00022692"/>
    </source>
</evidence>
<dbReference type="Proteomes" id="UP001521785">
    <property type="component" value="Unassembled WGS sequence"/>
</dbReference>
<accession>A0ABR3R2Q0</accession>
<feature type="transmembrane region" description="Helical" evidence="6">
    <location>
        <begin position="85"/>
        <end position="103"/>
    </location>
</feature>
<feature type="transmembrane region" description="Helical" evidence="6">
    <location>
        <begin position="148"/>
        <end position="170"/>
    </location>
</feature>
<feature type="transmembrane region" description="Helical" evidence="6">
    <location>
        <begin position="358"/>
        <end position="386"/>
    </location>
</feature>
<feature type="transmembrane region" description="Helical" evidence="6">
    <location>
        <begin position="426"/>
        <end position="449"/>
    </location>
</feature>
<dbReference type="EMBL" id="JAKJXO020000011">
    <property type="protein sequence ID" value="KAL1598714.1"/>
    <property type="molecule type" value="Genomic_DNA"/>
</dbReference>
<evidence type="ECO:0000256" key="4">
    <source>
        <dbReference type="ARBA" id="ARBA00023136"/>
    </source>
</evidence>
<feature type="transmembrane region" description="Helical" evidence="6">
    <location>
        <begin position="288"/>
        <end position="307"/>
    </location>
</feature>
<dbReference type="PANTHER" id="PTHR23502:SF52">
    <property type="entry name" value="MULTIDRUG TRANSPORTER, PUTATIVE (AFU_ORTHOLOGUE AFUA_2G17730)-RELATED"/>
    <property type="match status" value="1"/>
</dbReference>
<name>A0ABR3R2Q0_9PLEO</name>
<keyword evidence="2 6" id="KW-0812">Transmembrane</keyword>
<keyword evidence="4 6" id="KW-0472">Membrane</keyword>
<feature type="compositionally biased region" description="Low complexity" evidence="5">
    <location>
        <begin position="1"/>
        <end position="14"/>
    </location>
</feature>
<dbReference type="Gene3D" id="1.20.1250.20">
    <property type="entry name" value="MFS general substrate transporter like domains"/>
    <property type="match status" value="1"/>
</dbReference>
<evidence type="ECO:0000313" key="7">
    <source>
        <dbReference type="EMBL" id="KAL1598714.1"/>
    </source>
</evidence>
<comment type="subcellular location">
    <subcellularLocation>
        <location evidence="1">Membrane</location>
        <topology evidence="1">Multi-pass membrane protein</topology>
    </subcellularLocation>
</comment>
<protein>
    <recommendedName>
        <fullName evidence="9">MFS transporter</fullName>
    </recommendedName>
</protein>
<dbReference type="SUPFAM" id="SSF103473">
    <property type="entry name" value="MFS general substrate transporter"/>
    <property type="match status" value="1"/>
</dbReference>
<evidence type="ECO:0000256" key="6">
    <source>
        <dbReference type="SAM" id="Phobius"/>
    </source>
</evidence>
<feature type="transmembrane region" description="Helical" evidence="6">
    <location>
        <begin position="176"/>
        <end position="195"/>
    </location>
</feature>
<feature type="transmembrane region" description="Helical" evidence="6">
    <location>
        <begin position="44"/>
        <end position="64"/>
    </location>
</feature>
<reference evidence="7 8" key="1">
    <citation type="submission" date="2024-02" db="EMBL/GenBank/DDBJ databases">
        <title>De novo assembly and annotation of 12 fungi associated with fruit tree decline syndrome in Ontario, Canada.</title>
        <authorList>
            <person name="Sulman M."/>
            <person name="Ellouze W."/>
            <person name="Ilyukhin E."/>
        </authorList>
    </citation>
    <scope>NUCLEOTIDE SEQUENCE [LARGE SCALE GENOMIC DNA]</scope>
    <source>
        <strain evidence="7 8">M42-189</strain>
    </source>
</reference>
<keyword evidence="3 6" id="KW-1133">Transmembrane helix</keyword>